<comment type="similarity">
    <text evidence="1 4">Belongs to the glycosyl hydrolase 3 family.</text>
</comment>
<reference evidence="7 8" key="1">
    <citation type="submission" date="2019-11" db="EMBL/GenBank/DDBJ databases">
        <authorList>
            <person name="Li X.-J."/>
            <person name="Feng X.-M."/>
        </authorList>
    </citation>
    <scope>NUCLEOTIDE SEQUENCE [LARGE SCALE GENOMIC DNA]</scope>
    <source>
        <strain evidence="7 8">XMNu-373</strain>
    </source>
</reference>
<dbReference type="SUPFAM" id="SSF52279">
    <property type="entry name" value="Beta-D-glucan exohydrolase, C-terminal domain"/>
    <property type="match status" value="1"/>
</dbReference>
<dbReference type="Pfam" id="PF14310">
    <property type="entry name" value="Fn3-like"/>
    <property type="match status" value="1"/>
</dbReference>
<dbReference type="FunFam" id="3.20.20.300:FF:000011">
    <property type="entry name" value="Glycosyl hydrolase"/>
    <property type="match status" value="1"/>
</dbReference>
<evidence type="ECO:0000259" key="6">
    <source>
        <dbReference type="SMART" id="SM01217"/>
    </source>
</evidence>
<dbReference type="SUPFAM" id="SSF51445">
    <property type="entry name" value="(Trans)glycosidases"/>
    <property type="match status" value="1"/>
</dbReference>
<keyword evidence="2 4" id="KW-0378">Hydrolase</keyword>
<dbReference type="InterPro" id="IPR002772">
    <property type="entry name" value="Glyco_hydro_3_C"/>
</dbReference>
<dbReference type="InterPro" id="IPR036881">
    <property type="entry name" value="Glyco_hydro_3_C_sf"/>
</dbReference>
<dbReference type="GO" id="GO:0005975">
    <property type="term" value="P:carbohydrate metabolic process"/>
    <property type="evidence" value="ECO:0007669"/>
    <property type="project" value="InterPro"/>
</dbReference>
<dbReference type="Gene3D" id="2.60.40.10">
    <property type="entry name" value="Immunoglobulins"/>
    <property type="match status" value="1"/>
</dbReference>
<organism evidence="7 8">
    <name type="scientific">Phytoactinopolyspora mesophila</name>
    <dbReference type="NCBI Taxonomy" id="2650750"/>
    <lineage>
        <taxon>Bacteria</taxon>
        <taxon>Bacillati</taxon>
        <taxon>Actinomycetota</taxon>
        <taxon>Actinomycetes</taxon>
        <taxon>Jiangellales</taxon>
        <taxon>Jiangellaceae</taxon>
        <taxon>Phytoactinopolyspora</taxon>
    </lineage>
</organism>
<dbReference type="InterPro" id="IPR026891">
    <property type="entry name" value="Fn3-like"/>
</dbReference>
<dbReference type="GO" id="GO:0004553">
    <property type="term" value="F:hydrolase activity, hydrolyzing O-glycosyl compounds"/>
    <property type="evidence" value="ECO:0007669"/>
    <property type="project" value="InterPro"/>
</dbReference>
<dbReference type="Gene3D" id="3.40.50.1700">
    <property type="entry name" value="Glycoside hydrolase family 3 C-terminal domain"/>
    <property type="match status" value="1"/>
</dbReference>
<dbReference type="RefSeq" id="WP_162449752.1">
    <property type="nucleotide sequence ID" value="NZ_WLZY01000002.1"/>
</dbReference>
<keyword evidence="4" id="KW-0326">Glycosidase</keyword>
<dbReference type="InterPro" id="IPR013783">
    <property type="entry name" value="Ig-like_fold"/>
</dbReference>
<dbReference type="PANTHER" id="PTHR42715:SF10">
    <property type="entry name" value="BETA-GLUCOSIDASE"/>
    <property type="match status" value="1"/>
</dbReference>
<evidence type="ECO:0000313" key="7">
    <source>
        <dbReference type="EMBL" id="NDL57070.1"/>
    </source>
</evidence>
<dbReference type="Pfam" id="PF00933">
    <property type="entry name" value="Glyco_hydro_3"/>
    <property type="match status" value="1"/>
</dbReference>
<dbReference type="InterPro" id="IPR001764">
    <property type="entry name" value="Glyco_hydro_3_N"/>
</dbReference>
<keyword evidence="8" id="KW-1185">Reference proteome</keyword>
<protein>
    <submittedName>
        <fullName evidence="7">Glycosyl hydrolase</fullName>
    </submittedName>
</protein>
<dbReference type="PROSITE" id="PS00775">
    <property type="entry name" value="GLYCOSYL_HYDROL_F3"/>
    <property type="match status" value="1"/>
</dbReference>
<gene>
    <name evidence="7" type="ORF">F7O44_08315</name>
</gene>
<dbReference type="SMART" id="SM01217">
    <property type="entry name" value="Fn3_like"/>
    <property type="match status" value="1"/>
</dbReference>
<dbReference type="Gene3D" id="3.20.20.300">
    <property type="entry name" value="Glycoside hydrolase, family 3, N-terminal domain"/>
    <property type="match status" value="1"/>
</dbReference>
<dbReference type="PRINTS" id="PR00133">
    <property type="entry name" value="GLHYDRLASE3"/>
</dbReference>
<evidence type="ECO:0000256" key="1">
    <source>
        <dbReference type="ARBA" id="ARBA00005336"/>
    </source>
</evidence>
<dbReference type="InterPro" id="IPR050288">
    <property type="entry name" value="Cellulose_deg_GH3"/>
</dbReference>
<evidence type="ECO:0000256" key="5">
    <source>
        <dbReference type="SAM" id="MobiDB-lite"/>
    </source>
</evidence>
<dbReference type="InterPro" id="IPR019800">
    <property type="entry name" value="Glyco_hydro_3_AS"/>
</dbReference>
<dbReference type="EMBL" id="WLZY01000002">
    <property type="protein sequence ID" value="NDL57070.1"/>
    <property type="molecule type" value="Genomic_DNA"/>
</dbReference>
<dbReference type="Pfam" id="PF01915">
    <property type="entry name" value="Glyco_hydro_3_C"/>
    <property type="match status" value="1"/>
</dbReference>
<comment type="caution">
    <text evidence="7">The sequence shown here is derived from an EMBL/GenBank/DDBJ whole genome shotgun (WGS) entry which is preliminary data.</text>
</comment>
<dbReference type="InterPro" id="IPR036962">
    <property type="entry name" value="Glyco_hydro_3_N_sf"/>
</dbReference>
<proteinExistence type="inferred from homology"/>
<feature type="region of interest" description="Disordered" evidence="5">
    <location>
        <begin position="1"/>
        <end position="25"/>
    </location>
</feature>
<evidence type="ECO:0000256" key="2">
    <source>
        <dbReference type="ARBA" id="ARBA00022801"/>
    </source>
</evidence>
<feature type="domain" description="Fibronectin type III-like" evidence="6">
    <location>
        <begin position="699"/>
        <end position="768"/>
    </location>
</feature>
<keyword evidence="3" id="KW-0119">Carbohydrate metabolism</keyword>
<dbReference type="PANTHER" id="PTHR42715">
    <property type="entry name" value="BETA-GLUCOSIDASE"/>
    <property type="match status" value="1"/>
</dbReference>
<name>A0A7K3M1E9_9ACTN</name>
<dbReference type="InterPro" id="IPR017853">
    <property type="entry name" value="GH"/>
</dbReference>
<evidence type="ECO:0000256" key="3">
    <source>
        <dbReference type="ARBA" id="ARBA00023277"/>
    </source>
</evidence>
<sequence length="799" mass="83441">MQIQGAGEPIGDPPTATAEHGSWSDASLPVSDRVNALLAAMTLEEKVAQLYSVWVGGDPAGDDVAPHQHALIEADLDFQALIRYGLGQFTRPFGTAKVEPGDGAKALARMQRDVVEAGRFGIPALVHEECLTGFMTFGATIYPTPLAWGATFDPVLVERMAGQIGRSMREVGVHQGLAPVLDVVRDARWGRVEESIGEDPYLVGTVSTAYVRGLQSAGIVATLKHFVGYSGSEAGRNHAPVRIGPREFADVFLPPFEMALRAGAGSVMASYTETDGVPSAADVSLLTDLLRDRLGFAGTVVSDYFGISFLEIEHGVAGSPVDSAALALAAGIDVELPGVRCYGTPLLEAVRAGTVPEALVERAVRRVLTQKIEIGLLDPDWTPEPGPASAPEQGIDLDPPEARGLAREIAEASVVLLDNDGSLPLSPAARVAVVGPLADDTAGMLGCYTFASHLGHAVAETGEPEGPPIATLLSGIRAELPDAGIVHVAGCDVAGDDRSGFAPAAEAAGSADVCVVVVGDRAGLFGRGTSGEGCDAEDMRLPGVQEEFIQAMADTGTPVVLVLLAGRPYALGAVADRVSAVVQAFFPGEEGGAAVAGVLSGRVCPSGRLPVSVPRRPGGQPFTYLAPPLGHRSEVSNIDPTPLYPFGHGLSYMTFTWDDVHVGGADEPLPDAGPIEVPTHGSVTVSVRICNTGEFAGAEVVQVYLHDPVAQVTRPQAKLVGYSRVFLQPGEARRVTFGLHADLAAFTGVRGDRVVEPGDLEFRLARSSLDTTHVVKVTLTGPERVVGFDRHLTADVEVS</sequence>
<dbReference type="Proteomes" id="UP000460435">
    <property type="component" value="Unassembled WGS sequence"/>
</dbReference>
<dbReference type="AlphaFoldDB" id="A0A7K3M1E9"/>
<evidence type="ECO:0000256" key="4">
    <source>
        <dbReference type="RuleBase" id="RU361161"/>
    </source>
</evidence>
<evidence type="ECO:0000313" key="8">
    <source>
        <dbReference type="Proteomes" id="UP000460435"/>
    </source>
</evidence>
<accession>A0A7K3M1E9</accession>